<dbReference type="Proteomes" id="UP000036851">
    <property type="component" value="Unassembled WGS sequence"/>
</dbReference>
<dbReference type="EMBL" id="JRXF01000012">
    <property type="protein sequence ID" value="KOC93656.1"/>
    <property type="molecule type" value="Genomic_DNA"/>
</dbReference>
<keyword evidence="8" id="KW-1185">Reference proteome</keyword>
<dbReference type="InterPro" id="IPR025877">
    <property type="entry name" value="MobA-like_NTP_Trfase"/>
</dbReference>
<sequence length="252" mass="28467">MKTLLLAAGVGSRLGTLTNNVHKSLLKINDEHTILDYQLRTLERAGLNDINIVVGHCAESVADKCQQYADSHNIRLIHNDSYRSKNIDWSVYLGLNAIEDDIIYIEGDMVLHSEILSKLKTSTADICLIIDKRPKSQCVDTVVRIDPETKALSIDVKEHGFHTDSSIENSIGEFVCAIKISNTARKLLLKRLQDFSFDGIIKFYNAINDILPEVTFSYHETFDFEWVEVDNLQDLERAKHLSTQTNFGLSKG</sequence>
<gene>
    <name evidence="5" type="ORF">NG42_08785</name>
    <name evidence="6" type="ORF">NG43_09275</name>
</gene>
<reference evidence="7 8" key="1">
    <citation type="journal article" date="2015" name="Int. J. Syst. Evol. Microbiol.">
        <title>Erwinia iniecta sp. nov., isolated from Russian wheat aphids (Diuraphis noxia).</title>
        <authorList>
            <person name="Campillo T."/>
            <person name="Luna E."/>
            <person name="Portier P."/>
            <person name="Fischer-Le Saux M."/>
            <person name="Lapitan N."/>
            <person name="Tisserat N.A."/>
            <person name="Leach J.E."/>
        </authorList>
    </citation>
    <scope>NUCLEOTIDE SEQUENCE [LARGE SCALE GENOMIC DNA]</scope>
    <source>
        <strain evidence="5 8">B120</strain>
        <strain evidence="6 7">B149</strain>
    </source>
</reference>
<dbReference type="GO" id="GO:0016779">
    <property type="term" value="F:nucleotidyltransferase activity"/>
    <property type="evidence" value="ECO:0007669"/>
    <property type="project" value="UniProtKB-KW"/>
</dbReference>
<dbReference type="PANTHER" id="PTHR43584">
    <property type="entry name" value="NUCLEOTIDYL TRANSFERASE"/>
    <property type="match status" value="1"/>
</dbReference>
<dbReference type="STRING" id="1560201.NG42_08785"/>
<feature type="domain" description="MobA-like NTP transferase" evidence="4">
    <location>
        <begin position="4"/>
        <end position="128"/>
    </location>
</feature>
<evidence type="ECO:0000313" key="8">
    <source>
        <dbReference type="Proteomes" id="UP000037088"/>
    </source>
</evidence>
<comment type="caution">
    <text evidence="5">The sequence shown here is derived from an EMBL/GenBank/DDBJ whole genome shotgun (WGS) entry which is preliminary data.</text>
</comment>
<dbReference type="Proteomes" id="UP000037088">
    <property type="component" value="Unassembled WGS sequence"/>
</dbReference>
<dbReference type="PATRIC" id="fig|1560201.3.peg.1866"/>
<keyword evidence="1" id="KW-0808">Transferase</keyword>
<evidence type="ECO:0000313" key="7">
    <source>
        <dbReference type="Proteomes" id="UP000036851"/>
    </source>
</evidence>
<evidence type="ECO:0000313" key="5">
    <source>
        <dbReference type="EMBL" id="KOC90464.1"/>
    </source>
</evidence>
<accession>A0A0L7T4Y5</accession>
<keyword evidence="2" id="KW-0548">Nucleotidyltransferase</keyword>
<dbReference type="AlphaFoldDB" id="A0A0L7T4Y5"/>
<dbReference type="CDD" id="cd02523">
    <property type="entry name" value="PC_cytidylyltransferase"/>
    <property type="match status" value="1"/>
</dbReference>
<dbReference type="PANTHER" id="PTHR43584:SF8">
    <property type="entry name" value="N-ACETYLMURAMATE ALPHA-1-PHOSPHATE URIDYLYLTRANSFERASE"/>
    <property type="match status" value="1"/>
</dbReference>
<dbReference type="Pfam" id="PF12804">
    <property type="entry name" value="NTP_transf_3"/>
    <property type="match status" value="1"/>
</dbReference>
<evidence type="ECO:0000256" key="3">
    <source>
        <dbReference type="ARBA" id="ARBA00022842"/>
    </source>
</evidence>
<evidence type="ECO:0000259" key="4">
    <source>
        <dbReference type="Pfam" id="PF12804"/>
    </source>
</evidence>
<evidence type="ECO:0000313" key="6">
    <source>
        <dbReference type="EMBL" id="KOC93656.1"/>
    </source>
</evidence>
<keyword evidence="3" id="KW-0460">Magnesium</keyword>
<organism evidence="5 8">
    <name type="scientific">Winslowiella iniecta</name>
    <dbReference type="NCBI Taxonomy" id="1560201"/>
    <lineage>
        <taxon>Bacteria</taxon>
        <taxon>Pseudomonadati</taxon>
        <taxon>Pseudomonadota</taxon>
        <taxon>Gammaproteobacteria</taxon>
        <taxon>Enterobacterales</taxon>
        <taxon>Erwiniaceae</taxon>
        <taxon>Winslowiella</taxon>
    </lineage>
</organism>
<dbReference type="InterPro" id="IPR050065">
    <property type="entry name" value="GlmU-like"/>
</dbReference>
<dbReference type="SUPFAM" id="SSF53448">
    <property type="entry name" value="Nucleotide-diphospho-sugar transferases"/>
    <property type="match status" value="1"/>
</dbReference>
<dbReference type="Gene3D" id="3.90.550.10">
    <property type="entry name" value="Spore Coat Polysaccharide Biosynthesis Protein SpsA, Chain A"/>
    <property type="match status" value="1"/>
</dbReference>
<name>A0A0L7T4Y5_9GAMM</name>
<dbReference type="EMBL" id="JRXE01000010">
    <property type="protein sequence ID" value="KOC90464.1"/>
    <property type="molecule type" value="Genomic_DNA"/>
</dbReference>
<dbReference type="RefSeq" id="WP_052898928.1">
    <property type="nucleotide sequence ID" value="NZ_JRXE01000010.1"/>
</dbReference>
<dbReference type="InterPro" id="IPR029044">
    <property type="entry name" value="Nucleotide-diphossugar_trans"/>
</dbReference>
<proteinExistence type="predicted"/>
<evidence type="ECO:0000256" key="2">
    <source>
        <dbReference type="ARBA" id="ARBA00022695"/>
    </source>
</evidence>
<protein>
    <recommendedName>
        <fullName evidence="4">MobA-like NTP transferase domain-containing protein</fullName>
    </recommendedName>
</protein>
<evidence type="ECO:0000256" key="1">
    <source>
        <dbReference type="ARBA" id="ARBA00022679"/>
    </source>
</evidence>
<dbReference type="OrthoDB" id="9788272at2"/>